<dbReference type="Pfam" id="PF19909">
    <property type="entry name" value="DUF6382"/>
    <property type="match status" value="1"/>
</dbReference>
<accession>A0A3B0CH74</accession>
<dbReference type="InterPro" id="IPR000253">
    <property type="entry name" value="FHA_dom"/>
</dbReference>
<keyword evidence="2" id="KW-0472">Membrane</keyword>
<dbReference type="Proteomes" id="UP000282311">
    <property type="component" value="Unassembled WGS sequence"/>
</dbReference>
<evidence type="ECO:0000256" key="1">
    <source>
        <dbReference type="SAM" id="MobiDB-lite"/>
    </source>
</evidence>
<evidence type="ECO:0000313" key="5">
    <source>
        <dbReference type="Proteomes" id="UP000282311"/>
    </source>
</evidence>
<feature type="region of interest" description="Disordered" evidence="1">
    <location>
        <begin position="427"/>
        <end position="451"/>
    </location>
</feature>
<comment type="caution">
    <text evidence="4">The sequence shown here is derived from an EMBL/GenBank/DDBJ whole genome shotgun (WGS) entry which is preliminary data.</text>
</comment>
<keyword evidence="5" id="KW-1185">Reference proteome</keyword>
<dbReference type="PANTHER" id="PTHR23308">
    <property type="entry name" value="NUCLEAR INHIBITOR OF PROTEIN PHOSPHATASE-1"/>
    <property type="match status" value="1"/>
</dbReference>
<organism evidence="4 5">
    <name type="scientific">Paenibacillus ginsengarvi</name>
    <dbReference type="NCBI Taxonomy" id="400777"/>
    <lineage>
        <taxon>Bacteria</taxon>
        <taxon>Bacillati</taxon>
        <taxon>Bacillota</taxon>
        <taxon>Bacilli</taxon>
        <taxon>Bacillales</taxon>
        <taxon>Paenibacillaceae</taxon>
        <taxon>Paenibacillus</taxon>
    </lineage>
</organism>
<reference evidence="4 5" key="1">
    <citation type="journal article" date="2007" name="Int. J. Syst. Evol. Microbiol.">
        <title>Paenibacillus ginsengarvi sp. nov., isolated from soil from ginseng cultivation.</title>
        <authorList>
            <person name="Yoon M.H."/>
            <person name="Ten L.N."/>
            <person name="Im W.T."/>
        </authorList>
    </citation>
    <scope>NUCLEOTIDE SEQUENCE [LARGE SCALE GENOMIC DNA]</scope>
    <source>
        <strain evidence="4 5">KCTC 13059</strain>
    </source>
</reference>
<sequence>MKEATMERTLYGFRYDYIRHRGTCLVLWGEEPLSRSALARIELLMLENNEIAGLLPFEAEEIDKTVRLRYNITGKTMLSKWMKTGKMNLASYYKLLLRCAQAIDDGKSYMLREEGYWLHEDFMFVDDGGEGGPDLVYVPAASVGGKPGVREQFKELALRLSACIEFIEGPGFSSLMAALHRERLEFGEIRKLLGDLLRTDNAERSTSERSRVGAAGVEQLPKAEPNEAWAREAASEPSDDDTRVRLPDWIRPGPFPDFGVSPDEKPSRAPVTDDEEDGKRPIPESDDTTQTAKQKWLGFAAAAAVLLLLWSFYPENAPEGAVNIWGGLTLLVLDAVFVWIRLRPAFAPSKGLQTLARSYREMEEREMTGLTGYLPVKSKKSVTMTASIPAVREPNHPVSQAAISLPYKPPSDTASDRTTLLRPPDATVLLRPGDRQGEHGAGGDPEQKRQCPYLEISKDGETKRFDMPCERFLIGRQSGAVDYADDTAGVSKLHVEIGREQTEYAAKDLGSKNGTLWNNEPMVPYKSYKLSDGDRLQIVGTRIVFRLGTDSE</sequence>
<dbReference type="PROSITE" id="PS50006">
    <property type="entry name" value="FHA_DOMAIN"/>
    <property type="match status" value="1"/>
</dbReference>
<name>A0A3B0CH74_9BACL</name>
<dbReference type="InterPro" id="IPR008984">
    <property type="entry name" value="SMAD_FHA_dom_sf"/>
</dbReference>
<evidence type="ECO:0000313" key="4">
    <source>
        <dbReference type="EMBL" id="RKN84158.1"/>
    </source>
</evidence>
<dbReference type="Pfam" id="PF00498">
    <property type="entry name" value="FHA"/>
    <property type="match status" value="1"/>
</dbReference>
<dbReference type="InterPro" id="IPR050923">
    <property type="entry name" value="Cell_Proc_Reg/RNA_Proc"/>
</dbReference>
<feature type="region of interest" description="Disordered" evidence="1">
    <location>
        <begin position="201"/>
        <end position="291"/>
    </location>
</feature>
<feature type="domain" description="FHA" evidence="3">
    <location>
        <begin position="472"/>
        <end position="522"/>
    </location>
</feature>
<gene>
    <name evidence="4" type="ORF">D7M11_14195</name>
</gene>
<dbReference type="Gene3D" id="2.60.200.20">
    <property type="match status" value="1"/>
</dbReference>
<dbReference type="InterPro" id="IPR045962">
    <property type="entry name" value="DUF6382"/>
</dbReference>
<feature type="transmembrane region" description="Helical" evidence="2">
    <location>
        <begin position="320"/>
        <end position="340"/>
    </location>
</feature>
<feature type="compositionally biased region" description="Basic and acidic residues" evidence="1">
    <location>
        <begin position="229"/>
        <end position="248"/>
    </location>
</feature>
<proteinExistence type="predicted"/>
<dbReference type="AlphaFoldDB" id="A0A3B0CH74"/>
<feature type="compositionally biased region" description="Basic and acidic residues" evidence="1">
    <location>
        <begin position="201"/>
        <end position="211"/>
    </location>
</feature>
<evidence type="ECO:0000259" key="3">
    <source>
        <dbReference type="PROSITE" id="PS50006"/>
    </source>
</evidence>
<feature type="transmembrane region" description="Helical" evidence="2">
    <location>
        <begin position="296"/>
        <end position="314"/>
    </location>
</feature>
<evidence type="ECO:0000256" key="2">
    <source>
        <dbReference type="SAM" id="Phobius"/>
    </source>
</evidence>
<keyword evidence="2" id="KW-1133">Transmembrane helix</keyword>
<dbReference type="CDD" id="cd00060">
    <property type="entry name" value="FHA"/>
    <property type="match status" value="1"/>
</dbReference>
<protein>
    <submittedName>
        <fullName evidence="4">FHA domain-containing protein</fullName>
    </submittedName>
</protein>
<dbReference type="SUPFAM" id="SSF49879">
    <property type="entry name" value="SMAD/FHA domain"/>
    <property type="match status" value="1"/>
</dbReference>
<keyword evidence="2" id="KW-0812">Transmembrane</keyword>
<dbReference type="EMBL" id="RBAH01000009">
    <property type="protein sequence ID" value="RKN84158.1"/>
    <property type="molecule type" value="Genomic_DNA"/>
</dbReference>